<proteinExistence type="inferred from homology"/>
<keyword evidence="2" id="KW-0805">Transcription regulation</keyword>
<organism evidence="5 6">
    <name type="scientific">Fictibacillus terranigra</name>
    <dbReference type="NCBI Taxonomy" id="3058424"/>
    <lineage>
        <taxon>Bacteria</taxon>
        <taxon>Bacillati</taxon>
        <taxon>Bacillota</taxon>
        <taxon>Bacilli</taxon>
        <taxon>Bacillales</taxon>
        <taxon>Fictibacillaceae</taxon>
        <taxon>Fictibacillus</taxon>
    </lineage>
</organism>
<reference evidence="5" key="1">
    <citation type="submission" date="2023-06" db="EMBL/GenBank/DDBJ databases">
        <title>Draft Genome Sequences of Representative Paenibacillus Polymyxa, Bacillus cereus, Fictibacillus sp., and Brevibacillus agri Strains Isolated from Amazonian Dark Earth.</title>
        <authorList>
            <person name="Pellegrinetti T.A."/>
            <person name="Cunha I.C.M."/>
            <person name="Chaves M.G."/>
            <person name="Freitas A.S."/>
            <person name="Silva A.V.R."/>
            <person name="Tsai S.M."/>
            <person name="Mendes L.W."/>
        </authorList>
    </citation>
    <scope>NUCLEOTIDE SEQUENCE</scope>
    <source>
        <strain evidence="5">CENA-BCM004</strain>
    </source>
</reference>
<dbReference type="EMBL" id="JAUHLN010000005">
    <property type="protein sequence ID" value="MDN4075279.1"/>
    <property type="molecule type" value="Genomic_DNA"/>
</dbReference>
<dbReference type="Proteomes" id="UP001168694">
    <property type="component" value="Unassembled WGS sequence"/>
</dbReference>
<evidence type="ECO:0000256" key="2">
    <source>
        <dbReference type="ARBA" id="ARBA00023015"/>
    </source>
</evidence>
<accession>A0ABT8EBI5</accession>
<dbReference type="InterPro" id="IPR036388">
    <property type="entry name" value="WH-like_DNA-bd_sf"/>
</dbReference>
<name>A0ABT8EBI5_9BACL</name>
<dbReference type="InterPro" id="IPR005650">
    <property type="entry name" value="BlaI_family"/>
</dbReference>
<gene>
    <name evidence="5" type="primary">blaI</name>
    <name evidence="5" type="ORF">QYF49_20130</name>
</gene>
<dbReference type="Gene3D" id="1.10.4040.10">
    <property type="entry name" value="Penicillinase repressor domain"/>
    <property type="match status" value="1"/>
</dbReference>
<dbReference type="Gene3D" id="1.10.10.10">
    <property type="entry name" value="Winged helix-like DNA-binding domain superfamily/Winged helix DNA-binding domain"/>
    <property type="match status" value="1"/>
</dbReference>
<comment type="caution">
    <text evidence="5">The sequence shown here is derived from an EMBL/GenBank/DDBJ whole genome shotgun (WGS) entry which is preliminary data.</text>
</comment>
<evidence type="ECO:0000256" key="1">
    <source>
        <dbReference type="ARBA" id="ARBA00011046"/>
    </source>
</evidence>
<sequence length="132" mass="15455">MSKKVPSISQAEWEVMNVLWEKPPQTANEVYFSLEGRTDWKLKTVRSLLDRLVQKKVVGVNKNQRVYTFFPLYSQDEYQRAETQSFIKRIYGGTLKSMLVQFIQEESLSEEDIKELRSLLDGKTKKTSGEKQ</sequence>
<dbReference type="SUPFAM" id="SSF46785">
    <property type="entry name" value="Winged helix' DNA-binding domain"/>
    <property type="match status" value="1"/>
</dbReference>
<protein>
    <submittedName>
        <fullName evidence="5">Penicillinase repressor BlaI</fullName>
    </submittedName>
</protein>
<dbReference type="NCBIfam" id="NF012168">
    <property type="entry name" value="BlaI_of_BCL"/>
    <property type="match status" value="1"/>
</dbReference>
<evidence type="ECO:0000313" key="6">
    <source>
        <dbReference type="Proteomes" id="UP001168694"/>
    </source>
</evidence>
<dbReference type="InterPro" id="IPR036390">
    <property type="entry name" value="WH_DNA-bd_sf"/>
</dbReference>
<comment type="similarity">
    <text evidence="1">Belongs to the BlaI transcriptional regulatory family.</text>
</comment>
<evidence type="ECO:0000313" key="5">
    <source>
        <dbReference type="EMBL" id="MDN4075279.1"/>
    </source>
</evidence>
<dbReference type="RefSeq" id="WP_290401395.1">
    <property type="nucleotide sequence ID" value="NZ_JAUHLN010000005.1"/>
</dbReference>
<dbReference type="PIRSF" id="PIRSF019455">
    <property type="entry name" value="CopR_AtkY"/>
    <property type="match status" value="1"/>
</dbReference>
<dbReference type="Pfam" id="PF03965">
    <property type="entry name" value="Penicillinase_R"/>
    <property type="match status" value="1"/>
</dbReference>
<keyword evidence="6" id="KW-1185">Reference proteome</keyword>
<keyword evidence="4" id="KW-0804">Transcription</keyword>
<evidence type="ECO:0000256" key="3">
    <source>
        <dbReference type="ARBA" id="ARBA00023125"/>
    </source>
</evidence>
<evidence type="ECO:0000256" key="4">
    <source>
        <dbReference type="ARBA" id="ARBA00023163"/>
    </source>
</evidence>
<keyword evidence="3" id="KW-0238">DNA-binding</keyword>